<feature type="region of interest" description="Disordered" evidence="6">
    <location>
        <begin position="1065"/>
        <end position="1085"/>
    </location>
</feature>
<evidence type="ECO:0000313" key="9">
    <source>
        <dbReference type="Proteomes" id="UP000028837"/>
    </source>
</evidence>
<evidence type="ECO:0000256" key="6">
    <source>
        <dbReference type="SAM" id="MobiDB-lite"/>
    </source>
</evidence>
<feature type="compositionally biased region" description="Low complexity" evidence="6">
    <location>
        <begin position="923"/>
        <end position="932"/>
    </location>
</feature>
<comment type="subcellular location">
    <subcellularLocation>
        <location evidence="1">Nucleus</location>
    </subcellularLocation>
</comment>
<feature type="domain" description="AP2/ERF" evidence="7">
    <location>
        <begin position="533"/>
        <end position="580"/>
    </location>
</feature>
<feature type="compositionally biased region" description="Low complexity" evidence="6">
    <location>
        <begin position="144"/>
        <end position="157"/>
    </location>
</feature>
<keyword evidence="5" id="KW-0539">Nucleus</keyword>
<feature type="compositionally biased region" description="Basic and acidic residues" evidence="6">
    <location>
        <begin position="1762"/>
        <end position="1802"/>
    </location>
</feature>
<keyword evidence="3" id="KW-0238">DNA-binding</keyword>
<dbReference type="GO" id="GO:0005634">
    <property type="term" value="C:nucleus"/>
    <property type="evidence" value="ECO:0007669"/>
    <property type="project" value="UniProtKB-SubCell"/>
</dbReference>
<evidence type="ECO:0000313" key="8">
    <source>
        <dbReference type="EMBL" id="KFG36014.1"/>
    </source>
</evidence>
<organism evidence="8 9">
    <name type="scientific">Toxoplasma gondii GAB2-2007-GAL-DOM2</name>
    <dbReference type="NCBI Taxonomy" id="1130820"/>
    <lineage>
        <taxon>Eukaryota</taxon>
        <taxon>Sar</taxon>
        <taxon>Alveolata</taxon>
        <taxon>Apicomplexa</taxon>
        <taxon>Conoidasida</taxon>
        <taxon>Coccidia</taxon>
        <taxon>Eucoccidiorida</taxon>
        <taxon>Eimeriorina</taxon>
        <taxon>Sarcocystidae</taxon>
        <taxon>Toxoplasma</taxon>
    </lineage>
</organism>
<feature type="compositionally biased region" description="Polar residues" evidence="6">
    <location>
        <begin position="254"/>
        <end position="277"/>
    </location>
</feature>
<evidence type="ECO:0000259" key="7">
    <source>
        <dbReference type="Pfam" id="PF00847"/>
    </source>
</evidence>
<feature type="domain" description="AP2/ERF" evidence="7">
    <location>
        <begin position="1336"/>
        <end position="1386"/>
    </location>
</feature>
<evidence type="ECO:0000256" key="5">
    <source>
        <dbReference type="ARBA" id="ARBA00023242"/>
    </source>
</evidence>
<comment type="caution">
    <text evidence="8">The sequence shown here is derived from an EMBL/GenBank/DDBJ whole genome shotgun (WGS) entry which is preliminary data.</text>
</comment>
<feature type="compositionally biased region" description="Basic and acidic residues" evidence="6">
    <location>
        <begin position="1845"/>
        <end position="1861"/>
    </location>
</feature>
<feature type="compositionally biased region" description="Low complexity" evidence="6">
    <location>
        <begin position="59"/>
        <end position="68"/>
    </location>
</feature>
<feature type="region of interest" description="Disordered" evidence="6">
    <location>
        <begin position="25"/>
        <end position="68"/>
    </location>
</feature>
<dbReference type="Pfam" id="PF00847">
    <property type="entry name" value="AP2"/>
    <property type="match status" value="3"/>
</dbReference>
<evidence type="ECO:0000256" key="3">
    <source>
        <dbReference type="ARBA" id="ARBA00023125"/>
    </source>
</evidence>
<name>A0A086JV46_TOXGO</name>
<protein>
    <submittedName>
        <fullName evidence="8">AP2 domain transcription factor AP2X-7</fullName>
    </submittedName>
</protein>
<dbReference type="GO" id="GO:0003677">
    <property type="term" value="F:DNA binding"/>
    <property type="evidence" value="ECO:0007669"/>
    <property type="project" value="UniProtKB-KW"/>
</dbReference>
<dbReference type="InterPro" id="IPR001471">
    <property type="entry name" value="AP2/ERF_dom"/>
</dbReference>
<dbReference type="Proteomes" id="UP000028837">
    <property type="component" value="Unassembled WGS sequence"/>
</dbReference>
<feature type="region of interest" description="Disordered" evidence="6">
    <location>
        <begin position="1754"/>
        <end position="1805"/>
    </location>
</feature>
<dbReference type="Gene3D" id="1.20.5.2050">
    <property type="match status" value="3"/>
</dbReference>
<dbReference type="GO" id="GO:0003700">
    <property type="term" value="F:DNA-binding transcription factor activity"/>
    <property type="evidence" value="ECO:0007669"/>
    <property type="project" value="InterPro"/>
</dbReference>
<feature type="compositionally biased region" description="Gly residues" evidence="6">
    <location>
        <begin position="1273"/>
        <end position="1290"/>
    </location>
</feature>
<proteinExistence type="predicted"/>
<sequence>MEAMAEPTPPAPGGEMLRDAVRMETSLPEKSVGADLSSESVANTVEERGTSLPDPAAQLQDADLSSGDLAADRSTEIALSTQLQLEQLDALQRHVQKQLLAGVSSLATESEKLQTGEVGAPFAGVSGDSGDSEEGREALASKTGEAPDAAEKGPAAAHFKAKGWGNDAGLAALSGGTTVEEEGENSSSSLGFSASSPGGQGSGEDTSALLPATSAVKQGTQDDLRLLVLQESMIKGTPGVALPTLEGAGGRVTPSASDQTFSSIQFAEEAQSPQKPTTLPALLTAGKRTRRGQAATGSDAAEGEAKALASPSALRFCGENPQSSLSTPQDVDAHGQSTEATPASSVHASGERKAKREEPEPMKTRRLARAAAQAAALAAASSGGQDGAASVKDGKTDLSVYLSQEGLASQVALAQSSSGPLANVAGAHPGLYLDEASALAGLVPGVGKGGVSVSTVPGAECPPMNASLLPVAAGLAGPGTPGAAGPLLASTHLAHPVSGLAGVAGPQGAGLGGVSGPQGGSPEFDRNDLLMRPGVSYYGGRQAWVAEIKYGGRRRFKVFSVAKYGYEGAKQMAVDTRERWEEAREAGELDQLMMSSQRHQCPVQSGVKGVYYDTARKGWRVVVTLNCRQMSKFFLASKFGNAEAKRLAIECRQMWLDAIQNGRADDVFEKARKLVSFKTKGVNGAGAGTDRSGAGAGAGLTPNTAVGTAPGVCAGATPHASAPGMLASRFANGAAGASPQGVGAAGDLSHSALLAGGAGAPLQGPSPADLLNSSLSSLGKFGAPQGTLAEGTSSSCLFSTAGTPSRNLRDASNELLLAAAAANASSAHTGTAALLSGRPGGAVGAGAGSNGGASGEGSASLAVAAAAFLSPSALTSGPRGERGDTPGTCGANPAGNSPTEENATAGQQTGAVLPAGTTPGTRPSPGFGLASFSGAGGAPGACAETGATGTGAAGDAGAALLAVASQQRFDPKLLQQHPLAEQQLVLQQWGEAAAAVAGGVGIPQTLFSSSGCAEGESNANGTMRDPVVAANQQQLQLQLLQELNRGASLPPLLDVLWGPSVAGTGAAAAAPGDREAGATQGAEGACGVGENGELVTLPAGATREETAGGTPSSLLTMGLGGQEEGAAGEGAAGQNGCGISAPVLSLLLQQQGLHHQQLAAAAAAAARGCAPPQGPGTGALCGFNRDGNMVVLGNPIAGTPGCLLSGSASGDGTTSAEKRGANPLGGALGNAMGAGMAGHLAGDTLLGAGASRLGNAATPTGASGSKRRRTQQGGVGLQGSNAGPGSGAGVGSRRHQRQGKDALVAGGLGGAGNTGTGDCAGAKPAGVTGSESSTCDVRGVYLDTRNNAWAATMGVHGRNVKKSFAVAKHGYETALQLAIHARRQLERIYWGSSPGDEQDASLLAAGRGNNAAAAGAAHAAPAATGALPASLAAPHQAAPAVPQTLLHTQQPLQSLQGLCWPAPGGIAQGATGAAGACARPEDEMTASMAALRGAILDPASLSRLSGEEAASAEAAARTAVAAGSLLYGAPFGSSLPAGLAATPVVATPSGAAEGATELLTPGGDPRGVVGAGRVRTAGEETHEGTARQAVPGMLGATGDSLLSPGLGMTAGASSGVLPGGPTLLGSGLEGREASLNMANLIATASAGNSPSGGLIVRDALAALLLQLDPQQRMALLQGDMNSLNSLQTAFLQNSQFFAPSCAPDANQLFVGANAPAGTGPLGAAASERCAPSLVLGAEGTANVGCVGVPAGQAKETNGAASPEKEAEEHGAAEGKVERAFTFSGKEEELRASKQEETGKEEVSEAVNMSGLRTCNTVMAPDLAGVEVTTQQTVEGGEAVNGNSVEAREGAKEEPELEKPEENAAPSEEQ</sequence>
<feature type="region of interest" description="Disordered" evidence="6">
    <location>
        <begin position="109"/>
        <end position="211"/>
    </location>
</feature>
<feature type="compositionally biased region" description="Basic and acidic residues" evidence="6">
    <location>
        <begin position="349"/>
        <end position="363"/>
    </location>
</feature>
<keyword evidence="4" id="KW-0804">Transcription</keyword>
<dbReference type="OrthoDB" id="333074at2759"/>
<dbReference type="VEuPathDB" id="ToxoDB:TGDOM2_214840"/>
<feature type="region of interest" description="Disordered" evidence="6">
    <location>
        <begin position="873"/>
        <end position="932"/>
    </location>
</feature>
<evidence type="ECO:0000256" key="2">
    <source>
        <dbReference type="ARBA" id="ARBA00023015"/>
    </source>
</evidence>
<feature type="domain" description="AP2/ERF" evidence="7">
    <location>
        <begin position="605"/>
        <end position="654"/>
    </location>
</feature>
<keyword evidence="2" id="KW-0805">Transcription regulation</keyword>
<feature type="compositionally biased region" description="Polar residues" evidence="6">
    <location>
        <begin position="894"/>
        <end position="910"/>
    </location>
</feature>
<feature type="compositionally biased region" description="Polar residues" evidence="6">
    <location>
        <begin position="320"/>
        <end position="347"/>
    </location>
</feature>
<feature type="region of interest" description="Disordered" evidence="6">
    <location>
        <begin position="1829"/>
        <end position="1869"/>
    </location>
</feature>
<reference evidence="8 9" key="1">
    <citation type="submission" date="2014-02" db="EMBL/GenBank/DDBJ databases">
        <authorList>
            <person name="Sibley D."/>
            <person name="Venepally P."/>
            <person name="Karamycheva S."/>
            <person name="Hadjithomas M."/>
            <person name="Khan A."/>
            <person name="Brunk B."/>
            <person name="Roos D."/>
            <person name="Caler E."/>
            <person name="Lorenzi H."/>
        </authorList>
    </citation>
    <scope>NUCLEOTIDE SEQUENCE [LARGE SCALE GENOMIC DNA]</scope>
    <source>
        <strain evidence="8 9">GAB2-2007-GAL-DOM2</strain>
    </source>
</reference>
<evidence type="ECO:0000256" key="4">
    <source>
        <dbReference type="ARBA" id="ARBA00023163"/>
    </source>
</evidence>
<feature type="region of interest" description="Disordered" evidence="6">
    <location>
        <begin position="1256"/>
        <end position="1298"/>
    </location>
</feature>
<feature type="region of interest" description="Disordered" evidence="6">
    <location>
        <begin position="240"/>
        <end position="367"/>
    </location>
</feature>
<gene>
    <name evidence="8" type="ORF">TGDOM2_214840</name>
</gene>
<evidence type="ECO:0000256" key="1">
    <source>
        <dbReference type="ARBA" id="ARBA00004123"/>
    </source>
</evidence>
<feature type="compositionally biased region" description="Low complexity" evidence="6">
    <location>
        <begin position="185"/>
        <end position="197"/>
    </location>
</feature>
<dbReference type="SMR" id="A0A086JV46"/>
<accession>A0A086JV46</accession>
<dbReference type="EMBL" id="AHZU02001131">
    <property type="protein sequence ID" value="KFG36014.1"/>
    <property type="molecule type" value="Genomic_DNA"/>
</dbReference>